<evidence type="ECO:0000256" key="3">
    <source>
        <dbReference type="ARBA" id="ARBA00023239"/>
    </source>
</evidence>
<dbReference type="PANTHER" id="PTHR48078">
    <property type="entry name" value="THREONINE DEHYDRATASE, MITOCHONDRIAL-RELATED"/>
    <property type="match status" value="1"/>
</dbReference>
<reference evidence="6" key="1">
    <citation type="journal article" date="2019" name="Int. J. Syst. Evol. Microbiol.">
        <title>The Global Catalogue of Microorganisms (GCM) 10K type strain sequencing project: providing services to taxonomists for standard genome sequencing and annotation.</title>
        <authorList>
            <consortium name="The Broad Institute Genomics Platform"/>
            <consortium name="The Broad Institute Genome Sequencing Center for Infectious Disease"/>
            <person name="Wu L."/>
            <person name="Ma J."/>
        </authorList>
    </citation>
    <scope>NUCLEOTIDE SEQUENCE [LARGE SCALE GENOMIC DNA]</scope>
    <source>
        <strain evidence="6">JCM 14546</strain>
    </source>
</reference>
<dbReference type="PROSITE" id="PS00165">
    <property type="entry name" value="DEHYDRATASE_SER_THR"/>
    <property type="match status" value="1"/>
</dbReference>
<protein>
    <submittedName>
        <fullName evidence="5">Threonine/serine dehydratase</fullName>
    </submittedName>
</protein>
<proteinExistence type="predicted"/>
<dbReference type="Pfam" id="PF00291">
    <property type="entry name" value="PALP"/>
    <property type="match status" value="1"/>
</dbReference>
<evidence type="ECO:0000256" key="1">
    <source>
        <dbReference type="ARBA" id="ARBA00001933"/>
    </source>
</evidence>
<sequence>MSSTFDLASVERAAALLAGRIVTTPLLESPQLNDRAGCRVLVKAESLQLTGSFKIRGALTHALSLSEEERANGLIAFSAGNHGQGVAAAARQIGVPAVVVMPRTAPQVKVHNCRWWGAEVVLYDPATEDREDVAARFVTERGMALVPPFDDPRIMSGQGTVGLEIVAELEARGIVPDELVLNCSGGGLAAGVAEVMRAAHPHLGVSLVEPAGRDKMAQAIAADAAGTESAYRLPAEPTVMDALAGPRAGRLTRAALAKHHPRMRTVTDAEALAGVAEAFRSLRLVVEPGGAASLAAVLGDPAAFECRTVVLVASGGNIDAPVLARALATVS</sequence>
<evidence type="ECO:0000313" key="6">
    <source>
        <dbReference type="Proteomes" id="UP001500755"/>
    </source>
</evidence>
<evidence type="ECO:0000256" key="2">
    <source>
        <dbReference type="ARBA" id="ARBA00022898"/>
    </source>
</evidence>
<name>A0ABP5ERR0_9MICO</name>
<dbReference type="CDD" id="cd01562">
    <property type="entry name" value="Thr-dehyd"/>
    <property type="match status" value="1"/>
</dbReference>
<evidence type="ECO:0000313" key="5">
    <source>
        <dbReference type="EMBL" id="GAA2004284.1"/>
    </source>
</evidence>
<dbReference type="InterPro" id="IPR050147">
    <property type="entry name" value="Ser/Thr_Dehydratase"/>
</dbReference>
<keyword evidence="6" id="KW-1185">Reference proteome</keyword>
<keyword evidence="3" id="KW-0456">Lyase</keyword>
<dbReference type="EMBL" id="BAAANO010000011">
    <property type="protein sequence ID" value="GAA2004284.1"/>
    <property type="molecule type" value="Genomic_DNA"/>
</dbReference>
<evidence type="ECO:0000259" key="4">
    <source>
        <dbReference type="Pfam" id="PF00291"/>
    </source>
</evidence>
<dbReference type="InterPro" id="IPR036052">
    <property type="entry name" value="TrpB-like_PALP_sf"/>
</dbReference>
<feature type="domain" description="Tryptophan synthase beta chain-like PALP" evidence="4">
    <location>
        <begin position="21"/>
        <end position="315"/>
    </location>
</feature>
<accession>A0ABP5ERR0</accession>
<dbReference type="RefSeq" id="WP_344307908.1">
    <property type="nucleotide sequence ID" value="NZ_BAAANO010000011.1"/>
</dbReference>
<dbReference type="InterPro" id="IPR000634">
    <property type="entry name" value="Ser/Thr_deHydtase_PyrdxlP-BS"/>
</dbReference>
<comment type="cofactor">
    <cofactor evidence="1">
        <name>pyridoxal 5'-phosphate</name>
        <dbReference type="ChEBI" id="CHEBI:597326"/>
    </cofactor>
</comment>
<dbReference type="InterPro" id="IPR001926">
    <property type="entry name" value="TrpB-like_PALP"/>
</dbReference>
<gene>
    <name evidence="5" type="ORF">GCM10009755_12030</name>
</gene>
<dbReference type="SUPFAM" id="SSF53686">
    <property type="entry name" value="Tryptophan synthase beta subunit-like PLP-dependent enzymes"/>
    <property type="match status" value="1"/>
</dbReference>
<dbReference type="PANTHER" id="PTHR48078:SF6">
    <property type="entry name" value="L-THREONINE DEHYDRATASE CATABOLIC TDCB"/>
    <property type="match status" value="1"/>
</dbReference>
<dbReference type="Proteomes" id="UP001500755">
    <property type="component" value="Unassembled WGS sequence"/>
</dbReference>
<dbReference type="Gene3D" id="3.40.50.1100">
    <property type="match status" value="2"/>
</dbReference>
<comment type="caution">
    <text evidence="5">The sequence shown here is derived from an EMBL/GenBank/DDBJ whole genome shotgun (WGS) entry which is preliminary data.</text>
</comment>
<keyword evidence="2" id="KW-0663">Pyridoxal phosphate</keyword>
<organism evidence="5 6">
    <name type="scientific">Brevibacterium samyangense</name>
    <dbReference type="NCBI Taxonomy" id="366888"/>
    <lineage>
        <taxon>Bacteria</taxon>
        <taxon>Bacillati</taxon>
        <taxon>Actinomycetota</taxon>
        <taxon>Actinomycetes</taxon>
        <taxon>Micrococcales</taxon>
        <taxon>Brevibacteriaceae</taxon>
        <taxon>Brevibacterium</taxon>
    </lineage>
</organism>